<dbReference type="EMBL" id="QNRT01000004">
    <property type="protein sequence ID" value="RBP49192.1"/>
    <property type="molecule type" value="Genomic_DNA"/>
</dbReference>
<dbReference type="SUPFAM" id="SSF102114">
    <property type="entry name" value="Radical SAM enzymes"/>
    <property type="match status" value="1"/>
</dbReference>
<dbReference type="InterPro" id="IPR058240">
    <property type="entry name" value="rSAM_sf"/>
</dbReference>
<keyword evidence="9" id="KW-1185">Reference proteome</keyword>
<gene>
    <name evidence="8" type="ORF">DFR28_104120</name>
</gene>
<evidence type="ECO:0000256" key="1">
    <source>
        <dbReference type="ARBA" id="ARBA00001966"/>
    </source>
</evidence>
<evidence type="ECO:0000259" key="7">
    <source>
        <dbReference type="Pfam" id="PF12345"/>
    </source>
</evidence>
<dbReference type="CDD" id="cd01335">
    <property type="entry name" value="Radical_SAM"/>
    <property type="match status" value="1"/>
</dbReference>
<dbReference type="InterPro" id="IPR024521">
    <property type="entry name" value="ArsS-like_C"/>
</dbReference>
<dbReference type="SFLD" id="SFLDS00029">
    <property type="entry name" value="Radical_SAM"/>
    <property type="match status" value="1"/>
</dbReference>
<dbReference type="AlphaFoldDB" id="A0A395JJX0"/>
<evidence type="ECO:0000313" key="8">
    <source>
        <dbReference type="EMBL" id="RBP49192.1"/>
    </source>
</evidence>
<dbReference type="SFLD" id="SFLDG01067">
    <property type="entry name" value="SPASM/twitch_domain_containing"/>
    <property type="match status" value="1"/>
</dbReference>
<dbReference type="GO" id="GO:0046872">
    <property type="term" value="F:metal ion binding"/>
    <property type="evidence" value="ECO:0007669"/>
    <property type="project" value="UniProtKB-KW"/>
</dbReference>
<keyword evidence="3" id="KW-0479">Metal-binding</keyword>
<dbReference type="InParanoid" id="A0A395JJX0"/>
<evidence type="ECO:0000256" key="4">
    <source>
        <dbReference type="ARBA" id="ARBA00023004"/>
    </source>
</evidence>
<evidence type="ECO:0000256" key="3">
    <source>
        <dbReference type="ARBA" id="ARBA00022723"/>
    </source>
</evidence>
<keyword evidence="4" id="KW-0408">Iron</keyword>
<dbReference type="Pfam" id="PF04055">
    <property type="entry name" value="Radical_SAM"/>
    <property type="match status" value="1"/>
</dbReference>
<dbReference type="Pfam" id="PF12345">
    <property type="entry name" value="DUF3641"/>
    <property type="match status" value="1"/>
</dbReference>
<organism evidence="8 9">
    <name type="scientific">Arenicella xantha</name>
    <dbReference type="NCBI Taxonomy" id="644221"/>
    <lineage>
        <taxon>Bacteria</taxon>
        <taxon>Pseudomonadati</taxon>
        <taxon>Pseudomonadota</taxon>
        <taxon>Gammaproteobacteria</taxon>
        <taxon>Arenicellales</taxon>
        <taxon>Arenicellaceae</taxon>
        <taxon>Arenicella</taxon>
    </lineage>
</organism>
<dbReference type="InterPro" id="IPR007197">
    <property type="entry name" value="rSAM"/>
</dbReference>
<reference evidence="8 9" key="1">
    <citation type="submission" date="2018-06" db="EMBL/GenBank/DDBJ databases">
        <title>Genomic Encyclopedia of Type Strains, Phase IV (KMG-IV): sequencing the most valuable type-strain genomes for metagenomic binning, comparative biology and taxonomic classification.</title>
        <authorList>
            <person name="Goeker M."/>
        </authorList>
    </citation>
    <scope>NUCLEOTIDE SEQUENCE [LARGE SCALE GENOMIC DNA]</scope>
    <source>
        <strain evidence="8 9">DSM 24032</strain>
    </source>
</reference>
<dbReference type="Gene3D" id="3.20.20.70">
    <property type="entry name" value="Aldolase class I"/>
    <property type="match status" value="1"/>
</dbReference>
<accession>A0A395JJX0</accession>
<dbReference type="NCBIfam" id="TIGR04167">
    <property type="entry name" value="rSAM_SeCys"/>
    <property type="match status" value="1"/>
</dbReference>
<name>A0A395JJX0_9GAMM</name>
<dbReference type="GO" id="GO:0051536">
    <property type="term" value="F:iron-sulfur cluster binding"/>
    <property type="evidence" value="ECO:0007669"/>
    <property type="project" value="UniProtKB-KW"/>
</dbReference>
<dbReference type="PANTHER" id="PTHR43728">
    <property type="entry name" value="SLR0304 PROTEIN"/>
    <property type="match status" value="1"/>
</dbReference>
<evidence type="ECO:0000313" key="9">
    <source>
        <dbReference type="Proteomes" id="UP000253083"/>
    </source>
</evidence>
<evidence type="ECO:0000256" key="2">
    <source>
        <dbReference type="ARBA" id="ARBA00022691"/>
    </source>
</evidence>
<sequence length="350" mass="39219">MNNTLQEINIRVEDGKFVPDDIDLDSQINIPTTGPHFHSVLNQHALGLTHERPQELQINLGKLCNLACHHCHVDAGPKRTEIMTWEVMQKILVWAAEANISKVDLTGGAPELNPHFRQFCTELLSMGIQITSRCNITVLFEPGQEDLAQWYADNRVRLVCSLPCYTEDNVDAQRGKGVFDKSIAGLQLLNRMGYGHDQDLSLDLVYNPGGAFLPPPQASLEQDYRQMLWDNFEITFSKLLAITNIPINRFAHALKRDGELEDYQHLLVSNFNAATVDQLMCRYLINLDWEGRVYDCDFNQMLEIPMNGGANRHLWELDVNDVPGSPIATNRHCFGCTAGAGSSCGGVLAD</sequence>
<dbReference type="OrthoDB" id="9810775at2"/>
<evidence type="ECO:0000256" key="5">
    <source>
        <dbReference type="ARBA" id="ARBA00023014"/>
    </source>
</evidence>
<feature type="domain" description="Arsenosugar biosynthesis radical SAM protein ArsS-like C-terminal" evidence="7">
    <location>
        <begin position="213"/>
        <end position="346"/>
    </location>
</feature>
<protein>
    <submittedName>
        <fullName evidence="8">Radical SAM/Cys-rich protein</fullName>
    </submittedName>
</protein>
<dbReference type="Proteomes" id="UP000253083">
    <property type="component" value="Unassembled WGS sequence"/>
</dbReference>
<keyword evidence="2" id="KW-0949">S-adenosyl-L-methionine</keyword>
<dbReference type="InterPro" id="IPR026351">
    <property type="entry name" value="rSAM_ArsS-like"/>
</dbReference>
<keyword evidence="5" id="KW-0411">Iron-sulfur</keyword>
<comment type="caution">
    <text evidence="8">The sequence shown here is derived from an EMBL/GenBank/DDBJ whole genome shotgun (WGS) entry which is preliminary data.</text>
</comment>
<dbReference type="GO" id="GO:0003824">
    <property type="term" value="F:catalytic activity"/>
    <property type="evidence" value="ECO:0007669"/>
    <property type="project" value="InterPro"/>
</dbReference>
<dbReference type="PANTHER" id="PTHR43728:SF1">
    <property type="entry name" value="FE-S OXIDOREDUCTASE"/>
    <property type="match status" value="1"/>
</dbReference>
<proteinExistence type="predicted"/>
<feature type="domain" description="Radical SAM core" evidence="6">
    <location>
        <begin position="58"/>
        <end position="194"/>
    </location>
</feature>
<dbReference type="InterPro" id="IPR013785">
    <property type="entry name" value="Aldolase_TIM"/>
</dbReference>
<dbReference type="RefSeq" id="WP_113955058.1">
    <property type="nucleotide sequence ID" value="NZ_QNRT01000004.1"/>
</dbReference>
<comment type="cofactor">
    <cofactor evidence="1">
        <name>[4Fe-4S] cluster</name>
        <dbReference type="ChEBI" id="CHEBI:49883"/>
    </cofactor>
</comment>
<evidence type="ECO:0000259" key="6">
    <source>
        <dbReference type="Pfam" id="PF04055"/>
    </source>
</evidence>